<keyword evidence="1" id="KW-0472">Membrane</keyword>
<dbReference type="Proteomes" id="UP000292362">
    <property type="component" value="Unassembled WGS sequence"/>
</dbReference>
<comment type="caution">
    <text evidence="2">The sequence shown here is derived from an EMBL/GenBank/DDBJ whole genome shotgun (WGS) entry which is preliminary data.</text>
</comment>
<organism evidence="2 3">
    <name type="scientific">Hamiltosporidium tvaerminnensis</name>
    <dbReference type="NCBI Taxonomy" id="1176355"/>
    <lineage>
        <taxon>Eukaryota</taxon>
        <taxon>Fungi</taxon>
        <taxon>Fungi incertae sedis</taxon>
        <taxon>Microsporidia</taxon>
        <taxon>Dubosqiidae</taxon>
        <taxon>Hamiltosporidium</taxon>
    </lineage>
</organism>
<feature type="transmembrane region" description="Helical" evidence="1">
    <location>
        <begin position="71"/>
        <end position="92"/>
    </location>
</feature>
<accession>A0A4Q9LA94</accession>
<sequence>MSDETIKSIKKNSIVKFQNEKILIELDSASENCRKENTSDPWRKLTLCMCIFLCILNFVWCISNWGENNLWIESSTIIGFSLSLYCISELVFGDITDRLRVILILIFAALVIFLYIITILTTLLIPKNDSNIY</sequence>
<name>A0A4Q9LA94_9MICR</name>
<keyword evidence="1" id="KW-0812">Transmembrane</keyword>
<reference evidence="2 3" key="1">
    <citation type="submission" date="2017-12" db="EMBL/GenBank/DDBJ databases">
        <authorList>
            <person name="Pombert J.-F."/>
            <person name="Haag K.L."/>
            <person name="Ebert D."/>
        </authorList>
    </citation>
    <scope>NUCLEOTIDE SEQUENCE [LARGE SCALE GENOMIC DNA]</scope>
    <source>
        <strain evidence="2">FI-OER-3-3</strain>
    </source>
</reference>
<dbReference type="AlphaFoldDB" id="A0A4Q9LA94"/>
<dbReference type="VEuPathDB" id="MicrosporidiaDB:CWI37_0103p0010"/>
<evidence type="ECO:0000313" key="3">
    <source>
        <dbReference type="Proteomes" id="UP000292362"/>
    </source>
</evidence>
<feature type="transmembrane region" description="Helical" evidence="1">
    <location>
        <begin position="45"/>
        <end position="65"/>
    </location>
</feature>
<dbReference type="EMBL" id="PITJ01000103">
    <property type="protein sequence ID" value="TBU04668.1"/>
    <property type="molecule type" value="Genomic_DNA"/>
</dbReference>
<keyword evidence="1" id="KW-1133">Transmembrane helix</keyword>
<protein>
    <submittedName>
        <fullName evidence="2">Uncharacterized protein</fullName>
    </submittedName>
</protein>
<evidence type="ECO:0000313" key="2">
    <source>
        <dbReference type="EMBL" id="TBU04668.1"/>
    </source>
</evidence>
<gene>
    <name evidence="2" type="ORF">CWI37_0103p0010</name>
</gene>
<proteinExistence type="predicted"/>
<evidence type="ECO:0000256" key="1">
    <source>
        <dbReference type="SAM" id="Phobius"/>
    </source>
</evidence>
<feature type="transmembrane region" description="Helical" evidence="1">
    <location>
        <begin position="101"/>
        <end position="125"/>
    </location>
</feature>